<gene>
    <name evidence="5" type="ORF">H4W81_001400</name>
</gene>
<keyword evidence="1" id="KW-0326">Glycosidase</keyword>
<feature type="domain" description="Fibronectin type-III" evidence="4">
    <location>
        <begin position="51"/>
        <end position="143"/>
    </location>
</feature>
<evidence type="ECO:0000256" key="2">
    <source>
        <dbReference type="ARBA" id="ARBA00023326"/>
    </source>
</evidence>
<keyword evidence="2" id="KW-0119">Carbohydrate metabolism</keyword>
<evidence type="ECO:0000313" key="5">
    <source>
        <dbReference type="EMBL" id="MBE1558621.1"/>
    </source>
</evidence>
<keyword evidence="2" id="KW-0624">Polysaccharide degradation</keyword>
<accession>A0ABR9K9E0</accession>
<dbReference type="InterPro" id="IPR036116">
    <property type="entry name" value="FN3_sf"/>
</dbReference>
<name>A0ABR9K9E0_9ACTN</name>
<dbReference type="RefSeq" id="WP_192774014.1">
    <property type="nucleotide sequence ID" value="NZ_BAAASY010000003.1"/>
</dbReference>
<feature type="compositionally biased region" description="Low complexity" evidence="3">
    <location>
        <begin position="21"/>
        <end position="35"/>
    </location>
</feature>
<feature type="region of interest" description="Disordered" evidence="3">
    <location>
        <begin position="21"/>
        <end position="40"/>
    </location>
</feature>
<organism evidence="5 6">
    <name type="scientific">Nonomuraea africana</name>
    <dbReference type="NCBI Taxonomy" id="46171"/>
    <lineage>
        <taxon>Bacteria</taxon>
        <taxon>Bacillati</taxon>
        <taxon>Actinomycetota</taxon>
        <taxon>Actinomycetes</taxon>
        <taxon>Streptosporangiales</taxon>
        <taxon>Streptosporangiaceae</taxon>
        <taxon>Nonomuraea</taxon>
    </lineage>
</organism>
<dbReference type="Gene3D" id="2.60.40.10">
    <property type="entry name" value="Immunoglobulins"/>
    <property type="match status" value="1"/>
</dbReference>
<dbReference type="PROSITE" id="PS50853">
    <property type="entry name" value="FN3"/>
    <property type="match status" value="1"/>
</dbReference>
<dbReference type="InterPro" id="IPR003961">
    <property type="entry name" value="FN3_dom"/>
</dbReference>
<evidence type="ECO:0000259" key="4">
    <source>
        <dbReference type="PROSITE" id="PS50853"/>
    </source>
</evidence>
<sequence>MIGGTVAAVAVAGTVLAVVLPGQGPQGRPTPTATRSTGPTEISRSTLTALAPRGLRVVSDQGAVVTIRWYLPAKTRRYPLVLQREPADGQRLMTMEAGATSAKVLGLDPDTGYCFLVGAALEISRKSTVAWSKPHCIRGAVSR</sequence>
<evidence type="ECO:0000313" key="6">
    <source>
        <dbReference type="Proteomes" id="UP000661607"/>
    </source>
</evidence>
<proteinExistence type="predicted"/>
<protein>
    <recommendedName>
        <fullName evidence="4">Fibronectin type-III domain-containing protein</fullName>
    </recommendedName>
</protein>
<dbReference type="SUPFAM" id="SSF49265">
    <property type="entry name" value="Fibronectin type III"/>
    <property type="match status" value="1"/>
</dbReference>
<keyword evidence="1" id="KW-0378">Hydrolase</keyword>
<comment type="caution">
    <text evidence="5">The sequence shown here is derived from an EMBL/GenBank/DDBJ whole genome shotgun (WGS) entry which is preliminary data.</text>
</comment>
<evidence type="ECO:0000256" key="1">
    <source>
        <dbReference type="ARBA" id="ARBA00023295"/>
    </source>
</evidence>
<dbReference type="InterPro" id="IPR013783">
    <property type="entry name" value="Ig-like_fold"/>
</dbReference>
<keyword evidence="6" id="KW-1185">Reference proteome</keyword>
<dbReference type="Proteomes" id="UP000661607">
    <property type="component" value="Unassembled WGS sequence"/>
</dbReference>
<evidence type="ECO:0000256" key="3">
    <source>
        <dbReference type="SAM" id="MobiDB-lite"/>
    </source>
</evidence>
<dbReference type="EMBL" id="JADBEF010000001">
    <property type="protein sequence ID" value="MBE1558621.1"/>
    <property type="molecule type" value="Genomic_DNA"/>
</dbReference>
<reference evidence="5 6" key="1">
    <citation type="submission" date="2020-10" db="EMBL/GenBank/DDBJ databases">
        <title>Sequencing the genomes of 1000 actinobacteria strains.</title>
        <authorList>
            <person name="Klenk H.-P."/>
        </authorList>
    </citation>
    <scope>NUCLEOTIDE SEQUENCE [LARGE SCALE GENOMIC DNA]</scope>
    <source>
        <strain evidence="5 6">DSM 43748</strain>
    </source>
</reference>